<feature type="signal peptide" evidence="1">
    <location>
        <begin position="1"/>
        <end position="20"/>
    </location>
</feature>
<protein>
    <submittedName>
        <fullName evidence="2">Uncharacterized protein</fullName>
    </submittedName>
</protein>
<sequence>MIKTLLISGLLSVCVGSALAQAPSSNLKSETFKQRLRAQYLNNDTAQAIINLYGRRQAGGASWIFSSALVGARAATASNSTTVNNAYVVQDNSSNGAAAALVLVPFAAYGLGKMLHYSNGNLEKTLTAYASGQPLARSTRRKLKRRFFNQPIIQYKSVDYKPAK</sequence>
<dbReference type="OrthoDB" id="878396at2"/>
<dbReference type="Proteomes" id="UP000194873">
    <property type="component" value="Unassembled WGS sequence"/>
</dbReference>
<organism evidence="2 3">
    <name type="scientific">Hymenobacter crusticola</name>
    <dbReference type="NCBI Taxonomy" id="1770526"/>
    <lineage>
        <taxon>Bacteria</taxon>
        <taxon>Pseudomonadati</taxon>
        <taxon>Bacteroidota</taxon>
        <taxon>Cytophagia</taxon>
        <taxon>Cytophagales</taxon>
        <taxon>Hymenobacteraceae</taxon>
        <taxon>Hymenobacter</taxon>
    </lineage>
</organism>
<keyword evidence="1" id="KW-0732">Signal</keyword>
<feature type="chain" id="PRO_5012490007" evidence="1">
    <location>
        <begin position="21"/>
        <end position="164"/>
    </location>
</feature>
<gene>
    <name evidence="2" type="ORF">BXP70_12625</name>
</gene>
<name>A0A243WDT5_9BACT</name>
<dbReference type="EMBL" id="MTSE01000005">
    <property type="protein sequence ID" value="OUJ73815.1"/>
    <property type="molecule type" value="Genomic_DNA"/>
</dbReference>
<keyword evidence="3" id="KW-1185">Reference proteome</keyword>
<reference evidence="2 3" key="1">
    <citation type="submission" date="2017-01" db="EMBL/GenBank/DDBJ databases">
        <title>A new Hymenobacter.</title>
        <authorList>
            <person name="Liang Y."/>
            <person name="Feng F."/>
        </authorList>
    </citation>
    <scope>NUCLEOTIDE SEQUENCE [LARGE SCALE GENOMIC DNA]</scope>
    <source>
        <strain evidence="2">MIMBbqt21</strain>
    </source>
</reference>
<proteinExistence type="predicted"/>
<evidence type="ECO:0000313" key="3">
    <source>
        <dbReference type="Proteomes" id="UP000194873"/>
    </source>
</evidence>
<dbReference type="AlphaFoldDB" id="A0A243WDT5"/>
<accession>A0A243WDT5</accession>
<dbReference type="RefSeq" id="WP_086594423.1">
    <property type="nucleotide sequence ID" value="NZ_MTSE01000005.1"/>
</dbReference>
<evidence type="ECO:0000256" key="1">
    <source>
        <dbReference type="SAM" id="SignalP"/>
    </source>
</evidence>
<comment type="caution">
    <text evidence="2">The sequence shown here is derived from an EMBL/GenBank/DDBJ whole genome shotgun (WGS) entry which is preliminary data.</text>
</comment>
<evidence type="ECO:0000313" key="2">
    <source>
        <dbReference type="EMBL" id="OUJ73815.1"/>
    </source>
</evidence>